<organism evidence="3 4">
    <name type="scientific">Aquabacter spiritensis</name>
    <dbReference type="NCBI Taxonomy" id="933073"/>
    <lineage>
        <taxon>Bacteria</taxon>
        <taxon>Pseudomonadati</taxon>
        <taxon>Pseudomonadota</taxon>
        <taxon>Alphaproteobacteria</taxon>
        <taxon>Hyphomicrobiales</taxon>
        <taxon>Xanthobacteraceae</taxon>
        <taxon>Aquabacter</taxon>
    </lineage>
</organism>
<gene>
    <name evidence="3" type="ORF">EDC64_108118</name>
</gene>
<evidence type="ECO:0000313" key="3">
    <source>
        <dbReference type="EMBL" id="TCT03952.1"/>
    </source>
</evidence>
<protein>
    <submittedName>
        <fullName evidence="3">Sulfotransferase family protein</fullName>
    </submittedName>
</protein>
<dbReference type="SUPFAM" id="SSF52540">
    <property type="entry name" value="P-loop containing nucleoside triphosphate hydrolases"/>
    <property type="match status" value="1"/>
</dbReference>
<dbReference type="AlphaFoldDB" id="A0A4R3LTS0"/>
<evidence type="ECO:0000256" key="1">
    <source>
        <dbReference type="SAM" id="MobiDB-lite"/>
    </source>
</evidence>
<dbReference type="InterPro" id="IPR027417">
    <property type="entry name" value="P-loop_NTPase"/>
</dbReference>
<keyword evidence="3" id="KW-0808">Transferase</keyword>
<reference evidence="3 4" key="1">
    <citation type="submission" date="2019-03" db="EMBL/GenBank/DDBJ databases">
        <title>Genomic Encyclopedia of Type Strains, Phase IV (KMG-IV): sequencing the most valuable type-strain genomes for metagenomic binning, comparative biology and taxonomic classification.</title>
        <authorList>
            <person name="Goeker M."/>
        </authorList>
    </citation>
    <scope>NUCLEOTIDE SEQUENCE [LARGE SCALE GENOMIC DNA]</scope>
    <source>
        <strain evidence="3 4">DSM 9035</strain>
    </source>
</reference>
<dbReference type="InterPro" id="IPR000863">
    <property type="entry name" value="Sulfotransferase_dom"/>
</dbReference>
<proteinExistence type="predicted"/>
<evidence type="ECO:0000259" key="2">
    <source>
        <dbReference type="Pfam" id="PF00685"/>
    </source>
</evidence>
<feature type="region of interest" description="Disordered" evidence="1">
    <location>
        <begin position="288"/>
        <end position="313"/>
    </location>
</feature>
<dbReference type="OrthoDB" id="9804504at2"/>
<evidence type="ECO:0000313" key="4">
    <source>
        <dbReference type="Proteomes" id="UP000294664"/>
    </source>
</evidence>
<dbReference type="Proteomes" id="UP000294664">
    <property type="component" value="Unassembled WGS sequence"/>
</dbReference>
<sequence>MVSLSRKTSRALAVLRWRYLARGAPRAESGAERCFLGPVGGCDAHGLRPAIMVHAHRRSGTHFLIDTLRSRFDVDRDWFHLEEDFFARLVRAPVVIKGHERFWGEKIRGRDCWHSYLHWVAAAACYSGARHIHILRDPRAVLRSQFYFDLKGHEPAFRLKPGTSFQSYLRAPSARDPDRRVNQIAYWCAHVAAWLERDDVLHLRYEDLLAAPEAELARIGGFLGMPVRPAQRRASSAIGRKTSTRQAAVAPAVWSEREEALLMEVWRAFGLPDLGYEIGRVPAFGAAPDPDRSWEAEEAAEDPIDAPRALGAF</sequence>
<feature type="domain" description="Sulfotransferase" evidence="2">
    <location>
        <begin position="51"/>
        <end position="229"/>
    </location>
</feature>
<name>A0A4R3LTS0_9HYPH</name>
<keyword evidence="4" id="KW-1185">Reference proteome</keyword>
<comment type="caution">
    <text evidence="3">The sequence shown here is derived from an EMBL/GenBank/DDBJ whole genome shotgun (WGS) entry which is preliminary data.</text>
</comment>
<dbReference type="Gene3D" id="3.40.50.300">
    <property type="entry name" value="P-loop containing nucleotide triphosphate hydrolases"/>
    <property type="match status" value="1"/>
</dbReference>
<dbReference type="Pfam" id="PF00685">
    <property type="entry name" value="Sulfotransfer_1"/>
    <property type="match status" value="1"/>
</dbReference>
<dbReference type="EMBL" id="SMAI01000008">
    <property type="protein sequence ID" value="TCT03952.1"/>
    <property type="molecule type" value="Genomic_DNA"/>
</dbReference>
<accession>A0A4R3LTS0</accession>
<dbReference type="GO" id="GO:0008146">
    <property type="term" value="F:sulfotransferase activity"/>
    <property type="evidence" value="ECO:0007669"/>
    <property type="project" value="InterPro"/>
</dbReference>